<dbReference type="EMBL" id="CM042025">
    <property type="protein sequence ID" value="KAI3806053.1"/>
    <property type="molecule type" value="Genomic_DNA"/>
</dbReference>
<keyword evidence="2" id="KW-1185">Reference proteome</keyword>
<dbReference type="Proteomes" id="UP001056120">
    <property type="component" value="Linkage Group LG08"/>
</dbReference>
<organism evidence="1 2">
    <name type="scientific">Smallanthus sonchifolius</name>
    <dbReference type="NCBI Taxonomy" id="185202"/>
    <lineage>
        <taxon>Eukaryota</taxon>
        <taxon>Viridiplantae</taxon>
        <taxon>Streptophyta</taxon>
        <taxon>Embryophyta</taxon>
        <taxon>Tracheophyta</taxon>
        <taxon>Spermatophyta</taxon>
        <taxon>Magnoliopsida</taxon>
        <taxon>eudicotyledons</taxon>
        <taxon>Gunneridae</taxon>
        <taxon>Pentapetalae</taxon>
        <taxon>asterids</taxon>
        <taxon>campanulids</taxon>
        <taxon>Asterales</taxon>
        <taxon>Asteraceae</taxon>
        <taxon>Asteroideae</taxon>
        <taxon>Heliantheae alliance</taxon>
        <taxon>Millerieae</taxon>
        <taxon>Smallanthus</taxon>
    </lineage>
</organism>
<reference evidence="1 2" key="2">
    <citation type="journal article" date="2022" name="Mol. Ecol. Resour.">
        <title>The genomes of chicory, endive, great burdock and yacon provide insights into Asteraceae paleo-polyploidization history and plant inulin production.</title>
        <authorList>
            <person name="Fan W."/>
            <person name="Wang S."/>
            <person name="Wang H."/>
            <person name="Wang A."/>
            <person name="Jiang F."/>
            <person name="Liu H."/>
            <person name="Zhao H."/>
            <person name="Xu D."/>
            <person name="Zhang Y."/>
        </authorList>
    </citation>
    <scope>NUCLEOTIDE SEQUENCE [LARGE SCALE GENOMIC DNA]</scope>
    <source>
        <strain evidence="2">cv. Yunnan</strain>
        <tissue evidence="1">Leaves</tissue>
    </source>
</reference>
<evidence type="ECO:0000313" key="2">
    <source>
        <dbReference type="Proteomes" id="UP001056120"/>
    </source>
</evidence>
<name>A0ACB9IEF5_9ASTR</name>
<comment type="caution">
    <text evidence="1">The sequence shown here is derived from an EMBL/GenBank/DDBJ whole genome shotgun (WGS) entry which is preliminary data.</text>
</comment>
<gene>
    <name evidence="1" type="ORF">L1987_21944</name>
</gene>
<sequence length="196" mass="22451">MESITMGNHEDQLTNSIEQVDPHEQDAGPVVRSYECIFCRRGFTTAQALGGHMNIHRRERAKSRPSYLSNNNSNKQEDHSFYTNPRFYHPVIASCPQTYVSKTPNNQEGDVRYTTCFSSTSSIAQPVSHENNHQDFHGVIKSPSREEKKMSVSLQFGWSHGEDDRESKRRTLGGSEEDVLDLELRLGNDYYKNDHL</sequence>
<evidence type="ECO:0000313" key="1">
    <source>
        <dbReference type="EMBL" id="KAI3806053.1"/>
    </source>
</evidence>
<proteinExistence type="predicted"/>
<reference evidence="2" key="1">
    <citation type="journal article" date="2022" name="Mol. Ecol. Resour.">
        <title>The genomes of chicory, endive, great burdock and yacon provide insights into Asteraceae palaeo-polyploidization history and plant inulin production.</title>
        <authorList>
            <person name="Fan W."/>
            <person name="Wang S."/>
            <person name="Wang H."/>
            <person name="Wang A."/>
            <person name="Jiang F."/>
            <person name="Liu H."/>
            <person name="Zhao H."/>
            <person name="Xu D."/>
            <person name="Zhang Y."/>
        </authorList>
    </citation>
    <scope>NUCLEOTIDE SEQUENCE [LARGE SCALE GENOMIC DNA]</scope>
    <source>
        <strain evidence="2">cv. Yunnan</strain>
    </source>
</reference>
<protein>
    <submittedName>
        <fullName evidence="1">Uncharacterized protein</fullName>
    </submittedName>
</protein>
<accession>A0ACB9IEF5</accession>